<evidence type="ECO:0000259" key="2">
    <source>
        <dbReference type="Pfam" id="PF03787"/>
    </source>
</evidence>
<dbReference type="AlphaFoldDB" id="C7P6D7"/>
<gene>
    <name evidence="3" type="ordered locus">Mefer_0282</name>
</gene>
<dbReference type="InterPro" id="IPR005537">
    <property type="entry name" value="RAMP_III_fam"/>
</dbReference>
<dbReference type="CDD" id="cd09726">
    <property type="entry name" value="RAMP_I_III"/>
    <property type="match status" value="1"/>
</dbReference>
<dbReference type="Pfam" id="PF03787">
    <property type="entry name" value="RAMPs"/>
    <property type="match status" value="1"/>
</dbReference>
<dbReference type="GeneID" id="8364947"/>
<proteinExistence type="predicted"/>
<feature type="domain" description="CRISPR type III-associated protein" evidence="2">
    <location>
        <begin position="13"/>
        <end position="188"/>
    </location>
</feature>
<dbReference type="Proteomes" id="UP000001495">
    <property type="component" value="Chromosome"/>
</dbReference>
<dbReference type="EMBL" id="CP001696">
    <property type="protein sequence ID" value="ACV24119.1"/>
    <property type="molecule type" value="Genomic_DNA"/>
</dbReference>
<reference evidence="3" key="1">
    <citation type="submission" date="2009-08" db="EMBL/GenBank/DDBJ databases">
        <title>Complete sequence of chromosome of Methanocaldococcus fervens AG86.</title>
        <authorList>
            <consortium name="US DOE Joint Genome Institute"/>
            <person name="Lucas S."/>
            <person name="Copeland A."/>
            <person name="Lapidus A."/>
            <person name="Glavina del Rio T."/>
            <person name="Tice H."/>
            <person name="Bruce D."/>
            <person name="Goodwin L."/>
            <person name="Pitluck S."/>
            <person name="Chertkov O."/>
            <person name="Detter J.C."/>
            <person name="Han C."/>
            <person name="Tapia R."/>
            <person name="Larimer F."/>
            <person name="Land M."/>
            <person name="Hauser L."/>
            <person name="Kyrpides N."/>
            <person name="Ovchinnikova G."/>
            <person name="Lupa-Sieprawska M."/>
            <person name="Whitman W.B."/>
        </authorList>
    </citation>
    <scope>NUCLEOTIDE SEQUENCE [LARGE SCALE GENOMIC DNA]</scope>
    <source>
        <strain evidence="3">AG86</strain>
    </source>
</reference>
<keyword evidence="4" id="KW-1185">Reference proteome</keyword>
<name>C7P6D7_METFA</name>
<evidence type="ECO:0000313" key="4">
    <source>
        <dbReference type="Proteomes" id="UP000001495"/>
    </source>
</evidence>
<dbReference type="STRING" id="573064.Mefer_0282"/>
<dbReference type="eggNOG" id="arCOG04824">
    <property type="taxonomic scope" value="Archaea"/>
</dbReference>
<dbReference type="RefSeq" id="WP_015790859.1">
    <property type="nucleotide sequence ID" value="NC_013156.1"/>
</dbReference>
<accession>C7P6D7</accession>
<protein>
    <recommendedName>
        <fullName evidence="2">CRISPR type III-associated protein domain-containing protein</fullName>
    </recommendedName>
</protein>
<dbReference type="GO" id="GO:0051607">
    <property type="term" value="P:defense response to virus"/>
    <property type="evidence" value="ECO:0007669"/>
    <property type="project" value="UniProtKB-KW"/>
</dbReference>
<dbReference type="OrthoDB" id="137267at2157"/>
<dbReference type="HOGENOM" id="CLU_081549_0_0_2"/>
<evidence type="ECO:0000256" key="1">
    <source>
        <dbReference type="ARBA" id="ARBA00023118"/>
    </source>
</evidence>
<sequence>MTWYKIVLEQEQPIHIGYKRYGVLAETRIFIPGQTMWGALTKAYNLMKGNSLNSNQELFEQITCFYPSFDKENILKPNFKNGEFHLGDLSEKEFRLLFVDSFISTAILPETRTAKDESLHEIEFILPKPKKALENTELWKKITEVGYKNENLKWIGLVCLNDDSLKDELENLKIFIGGDVRYGYGLMKVMKVIKIVEDNILEEFNVKNNKITKGKMINPSGKRLLNYLEFNPTIKFEGKLELLPEFDFYNKRKITNAKYYIIPGSKII</sequence>
<dbReference type="KEGG" id="mfe:Mefer_0282"/>
<evidence type="ECO:0000313" key="3">
    <source>
        <dbReference type="EMBL" id="ACV24119.1"/>
    </source>
</evidence>
<organism evidence="3 4">
    <name type="scientific">Methanocaldococcus fervens (strain DSM 4213 / JCM 15782 / AG86)</name>
    <name type="common">Methanococcus fervens</name>
    <dbReference type="NCBI Taxonomy" id="573064"/>
    <lineage>
        <taxon>Archaea</taxon>
        <taxon>Methanobacteriati</taxon>
        <taxon>Methanobacteriota</taxon>
        <taxon>Methanomada group</taxon>
        <taxon>Methanococci</taxon>
        <taxon>Methanococcales</taxon>
        <taxon>Methanocaldococcaceae</taxon>
        <taxon>Methanocaldococcus</taxon>
    </lineage>
</organism>
<keyword evidence="1" id="KW-0051">Antiviral defense</keyword>